<keyword evidence="2" id="KW-1185">Reference proteome</keyword>
<accession>A0ABU3V6M3</accession>
<evidence type="ECO:0008006" key="3">
    <source>
        <dbReference type="Google" id="ProtNLM"/>
    </source>
</evidence>
<name>A0ABU3V6M3_9ACTN</name>
<comment type="caution">
    <text evidence="1">The sequence shown here is derived from an EMBL/GenBank/DDBJ whole genome shotgun (WGS) entry which is preliminary data.</text>
</comment>
<evidence type="ECO:0000313" key="2">
    <source>
        <dbReference type="Proteomes" id="UP001257627"/>
    </source>
</evidence>
<dbReference type="EMBL" id="JARAKF010000006">
    <property type="protein sequence ID" value="MDU9001841.1"/>
    <property type="molecule type" value="Genomic_DNA"/>
</dbReference>
<reference evidence="1 2" key="1">
    <citation type="submission" date="2023-02" db="EMBL/GenBank/DDBJ databases">
        <authorList>
            <person name="Maleckis M."/>
        </authorList>
    </citation>
    <scope>NUCLEOTIDE SEQUENCE [LARGE SCALE GENOMIC DNA]</scope>
    <source>
        <strain evidence="1 2">P8-A2</strain>
    </source>
</reference>
<protein>
    <recommendedName>
        <fullName evidence="3">Sigma-70, region 4</fullName>
    </recommendedName>
</protein>
<organism evidence="1 2">
    <name type="scientific">Streptomyces mirabilis</name>
    <dbReference type="NCBI Taxonomy" id="68239"/>
    <lineage>
        <taxon>Bacteria</taxon>
        <taxon>Bacillati</taxon>
        <taxon>Actinomycetota</taxon>
        <taxon>Actinomycetes</taxon>
        <taxon>Kitasatosporales</taxon>
        <taxon>Streptomycetaceae</taxon>
        <taxon>Streptomyces</taxon>
    </lineage>
</organism>
<evidence type="ECO:0000313" key="1">
    <source>
        <dbReference type="EMBL" id="MDU9001841.1"/>
    </source>
</evidence>
<sequence length="70" mass="7605">MASEENDLQTAAVALREAQAAVHLARRKLTAVVVSAYRAGEPVARIAERADMNVMEVRNLLAATGTSRRR</sequence>
<dbReference type="Proteomes" id="UP001257627">
    <property type="component" value="Unassembled WGS sequence"/>
</dbReference>
<dbReference type="RefSeq" id="WP_316738772.1">
    <property type="nucleotide sequence ID" value="NZ_JARAKF010000006.1"/>
</dbReference>
<proteinExistence type="predicted"/>
<gene>
    <name evidence="1" type="ORF">PU648_58560</name>
</gene>